<reference evidence="3" key="1">
    <citation type="journal article" date="2010" name="PLoS Negl. Trop. Dis.">
        <title>The genome sequence of Trypanosoma brucei gambiense, causative agent of chronic human african trypanosomiasis.</title>
        <authorList>
            <person name="Jackson A.P."/>
            <person name="Sanders M."/>
            <person name="Berry A."/>
            <person name="McQuillan J."/>
            <person name="Aslett M.A."/>
            <person name="Quail M.A."/>
            <person name="Chukualim B."/>
            <person name="Capewell P."/>
            <person name="MacLeod A."/>
            <person name="Melville S.E."/>
            <person name="Gibson W."/>
            <person name="Barry J.D."/>
            <person name="Berriman M."/>
            <person name="Hertz-Fowler C."/>
        </authorList>
    </citation>
    <scope>NUCLEOTIDE SEQUENCE [LARGE SCALE GENOMIC DNA]</scope>
    <source>
        <strain evidence="3">MHOM/CI/86/DAL972</strain>
    </source>
</reference>
<dbReference type="Proteomes" id="UP000002316">
    <property type="component" value="Chromosome 2"/>
</dbReference>
<keyword evidence="1" id="KW-1133">Transmembrane helix</keyword>
<keyword evidence="1" id="KW-0472">Membrane</keyword>
<protein>
    <submittedName>
        <fullName evidence="2">Uncharacterized protein</fullName>
    </submittedName>
</protein>
<dbReference type="EMBL" id="FN554965">
    <property type="protein sequence ID" value="CBH09351.1"/>
    <property type="molecule type" value="Genomic_DNA"/>
</dbReference>
<gene>
    <name evidence="2" type="ORF">TbgDal_II720</name>
</gene>
<sequence>MCARMCIDFKFPSLLPYFFLFSPFLFLFNSWQPTCLRRIKFLFSFFFLRTNVWWRLREPKKKETKLKKFPQQHTSKEVRNATKIITIIVVKKKQQENKRKKKRGGECMRISVCVCVGGGGGLGCFFKEKLFSLCIF</sequence>
<evidence type="ECO:0000313" key="2">
    <source>
        <dbReference type="EMBL" id="CBH09351.1"/>
    </source>
</evidence>
<proteinExistence type="predicted"/>
<accession>C9ZIZ3</accession>
<keyword evidence="1" id="KW-0812">Transmembrane</keyword>
<name>C9ZIZ3_TRYB9</name>
<dbReference type="KEGG" id="tbg:TbgDal_II720"/>
<organism evidence="2 3">
    <name type="scientific">Trypanosoma brucei gambiense (strain MHOM/CI/86/DAL972)</name>
    <dbReference type="NCBI Taxonomy" id="679716"/>
    <lineage>
        <taxon>Eukaryota</taxon>
        <taxon>Discoba</taxon>
        <taxon>Euglenozoa</taxon>
        <taxon>Kinetoplastea</taxon>
        <taxon>Metakinetoplastina</taxon>
        <taxon>Trypanosomatida</taxon>
        <taxon>Trypanosomatidae</taxon>
        <taxon>Trypanosoma</taxon>
    </lineage>
</organism>
<evidence type="ECO:0000256" key="1">
    <source>
        <dbReference type="SAM" id="Phobius"/>
    </source>
</evidence>
<feature type="transmembrane region" description="Helical" evidence="1">
    <location>
        <begin position="14"/>
        <end position="32"/>
    </location>
</feature>
<dbReference type="AlphaFoldDB" id="C9ZIZ3"/>
<dbReference type="RefSeq" id="XP_011771657.1">
    <property type="nucleotide sequence ID" value="XM_011773355.1"/>
</dbReference>
<dbReference type="GeneID" id="23858840"/>
<evidence type="ECO:0000313" key="3">
    <source>
        <dbReference type="Proteomes" id="UP000002316"/>
    </source>
</evidence>